<evidence type="ECO:0000313" key="8">
    <source>
        <dbReference type="Ensembl" id="ENSSANP00000064575.1"/>
    </source>
</evidence>
<evidence type="ECO:0000256" key="3">
    <source>
        <dbReference type="ARBA" id="ARBA00022490"/>
    </source>
</evidence>
<dbReference type="SUPFAM" id="SSF47473">
    <property type="entry name" value="EF-hand"/>
    <property type="match status" value="1"/>
</dbReference>
<evidence type="ECO:0000256" key="7">
    <source>
        <dbReference type="ARBA" id="ARBA00023136"/>
    </source>
</evidence>
<keyword evidence="7" id="KW-0472">Membrane</keyword>
<dbReference type="AlphaFoldDB" id="A0A671PZ52"/>
<evidence type="ECO:0000313" key="9">
    <source>
        <dbReference type="Proteomes" id="UP000472260"/>
    </source>
</evidence>
<comment type="subcellular location">
    <subcellularLocation>
        <location evidence="2">Cytoplasm</location>
    </subcellularLocation>
    <subcellularLocation>
        <location evidence="1">Endomembrane system</location>
    </subcellularLocation>
</comment>
<evidence type="ECO:0000256" key="6">
    <source>
        <dbReference type="ARBA" id="ARBA00022837"/>
    </source>
</evidence>
<evidence type="ECO:0000256" key="4">
    <source>
        <dbReference type="ARBA" id="ARBA00022723"/>
    </source>
</evidence>
<dbReference type="PANTHER" id="PTHR46735:SF3">
    <property type="entry name" value="CALPAIN SMALL SUBUNIT 1-RELATED"/>
    <property type="match status" value="1"/>
</dbReference>
<dbReference type="Gene3D" id="1.10.238.10">
    <property type="entry name" value="EF-hand"/>
    <property type="match status" value="2"/>
</dbReference>
<reference evidence="8" key="2">
    <citation type="submission" date="2025-09" db="UniProtKB">
        <authorList>
            <consortium name="Ensembl"/>
        </authorList>
    </citation>
    <scope>IDENTIFICATION</scope>
</reference>
<keyword evidence="3" id="KW-0963">Cytoplasm</keyword>
<keyword evidence="9" id="KW-1185">Reference proteome</keyword>
<dbReference type="GO" id="GO:0012505">
    <property type="term" value="C:endomembrane system"/>
    <property type="evidence" value="ECO:0007669"/>
    <property type="project" value="UniProtKB-SubCell"/>
</dbReference>
<dbReference type="GO" id="GO:0046872">
    <property type="term" value="F:metal ion binding"/>
    <property type="evidence" value="ECO:0007669"/>
    <property type="project" value="UniProtKB-KW"/>
</dbReference>
<dbReference type="PANTHER" id="PTHR46735">
    <property type="entry name" value="CALPAIN, SMALL SUBUNIT 1 A-RELATED"/>
    <property type="match status" value="1"/>
</dbReference>
<name>A0A671PZ52_9TELE</name>
<keyword evidence="5" id="KW-0677">Repeat</keyword>
<organism evidence="8 9">
    <name type="scientific">Sinocyclocheilus anshuiensis</name>
    <dbReference type="NCBI Taxonomy" id="1608454"/>
    <lineage>
        <taxon>Eukaryota</taxon>
        <taxon>Metazoa</taxon>
        <taxon>Chordata</taxon>
        <taxon>Craniata</taxon>
        <taxon>Vertebrata</taxon>
        <taxon>Euteleostomi</taxon>
        <taxon>Actinopterygii</taxon>
        <taxon>Neopterygii</taxon>
        <taxon>Teleostei</taxon>
        <taxon>Ostariophysi</taxon>
        <taxon>Cypriniformes</taxon>
        <taxon>Cyprinidae</taxon>
        <taxon>Cyprininae</taxon>
        <taxon>Sinocyclocheilus</taxon>
    </lineage>
</organism>
<sequence>MLLYLADSCMFSRRVIGAEIEGDSVVSPHFHLSAVSWRRELSYGNACLNAIFTSHHCDSFFWQDMQINANELRTVLNRVVAKHKELKTEGFSLESCRSMIALMDVSFTRSAVHYGQIMYVCAKSHWAKSSHANRNQHNQEFPIFLCPSGFQLNNQLYDIICMRYANEHMEMDFDSYISCLVRLEGMFRAFRAFDKDGDGIIKLNVFEVSSIFFS</sequence>
<dbReference type="Proteomes" id="UP000472260">
    <property type="component" value="Unassembled WGS sequence"/>
</dbReference>
<accession>A0A671PZ52</accession>
<keyword evidence="6" id="KW-0106">Calcium</keyword>
<gene>
    <name evidence="8" type="primary">LOC107665384</name>
</gene>
<evidence type="ECO:0000256" key="1">
    <source>
        <dbReference type="ARBA" id="ARBA00004308"/>
    </source>
</evidence>
<dbReference type="Ensembl" id="ENSSANT00000068646.1">
    <property type="protein sequence ID" value="ENSSANP00000064575.1"/>
    <property type="gene ID" value="ENSSANG00000032186.1"/>
</dbReference>
<reference evidence="8" key="1">
    <citation type="submission" date="2025-08" db="UniProtKB">
        <authorList>
            <consortium name="Ensembl"/>
        </authorList>
    </citation>
    <scope>IDENTIFICATION</scope>
</reference>
<keyword evidence="4" id="KW-0479">Metal-binding</keyword>
<protein>
    <submittedName>
        <fullName evidence="8">Calpain-3-like</fullName>
    </submittedName>
</protein>
<evidence type="ECO:0000256" key="2">
    <source>
        <dbReference type="ARBA" id="ARBA00004496"/>
    </source>
</evidence>
<proteinExistence type="predicted"/>
<dbReference type="InterPro" id="IPR011992">
    <property type="entry name" value="EF-hand-dom_pair"/>
</dbReference>
<evidence type="ECO:0000256" key="5">
    <source>
        <dbReference type="ARBA" id="ARBA00022737"/>
    </source>
</evidence>
<dbReference type="GO" id="GO:0110158">
    <property type="term" value="C:calpain complex"/>
    <property type="evidence" value="ECO:0007669"/>
    <property type="project" value="TreeGrafter"/>
</dbReference>